<evidence type="ECO:0000259" key="3">
    <source>
        <dbReference type="Pfam" id="PF13188"/>
    </source>
</evidence>
<dbReference type="RefSeq" id="WP_130598034.1">
    <property type="nucleotide sequence ID" value="NZ_CP036200.1"/>
</dbReference>
<keyword evidence="1" id="KW-1133">Transmembrane helix</keyword>
<feature type="domain" description="PAS" evidence="3">
    <location>
        <begin position="349"/>
        <end position="399"/>
    </location>
</feature>
<dbReference type="Pfam" id="PF13188">
    <property type="entry name" value="PAS_8"/>
    <property type="match status" value="1"/>
</dbReference>
<dbReference type="Pfam" id="PF05228">
    <property type="entry name" value="CHASE4"/>
    <property type="match status" value="1"/>
</dbReference>
<proteinExistence type="predicted"/>
<dbReference type="EMBL" id="CP036200">
    <property type="protein sequence ID" value="QBF82061.1"/>
    <property type="molecule type" value="Genomic_DNA"/>
</dbReference>
<feature type="domain" description="CHASE4" evidence="2">
    <location>
        <begin position="60"/>
        <end position="204"/>
    </location>
</feature>
<reference evidence="4 5" key="1">
    <citation type="submission" date="2019-02" db="EMBL/GenBank/DDBJ databases">
        <title>Shewanella sp. D4-2 isolated from Dokdo Island.</title>
        <authorList>
            <person name="Baek K."/>
        </authorList>
    </citation>
    <scope>NUCLEOTIDE SEQUENCE [LARGE SCALE GENOMIC DNA]</scope>
    <source>
        <strain evidence="4 5">D4-2</strain>
    </source>
</reference>
<feature type="transmembrane region" description="Helical" evidence="1">
    <location>
        <begin position="12"/>
        <end position="34"/>
    </location>
</feature>
<dbReference type="Proteomes" id="UP000291106">
    <property type="component" value="Chromosome"/>
</dbReference>
<dbReference type="Gene3D" id="3.30.450.20">
    <property type="entry name" value="PAS domain"/>
    <property type="match status" value="1"/>
</dbReference>
<sequence length="467" mass="53214">MILNIPLKKQVCLFTIIAIVIAVIYQFTVSMSIFDKLRQDGEVQRLKNLGEVIIKLETRRFEDLSTMTQDYAIWEQTYNTIEEFNRTGKQKQISTATAIIEAEQLQLSNLVAMRLSNNANQTVKTTSIFDDTTHNQLMSLFSVQESLNPEKGIVILNGQIIDYVSMHVKQAENKLHSNGMLTFFRKQNQMVIDDIAEDFGVDIHQQIKVGDGKPFRVEIDDIITTKLQLHQWSGDTIIGNFSLHLKGRVMPVELSVAIPVNQTMRQKLSIILVIQSSILIIAALIWVSFMRRKVVLPISAVIEQVNTAKQVNASHLPKLENIQSGSHFEIEQLINNINHFSSQQQQQLERFKQLLDASQDLIIMVNTEQEIDSVNQKAQQWLTVDTKQLVGQPVDFCLQQASPFKYSIAYVINQVFTSKQPQTMPVKLKNNLANSPEIHGQIVVSFLMDEQQLPKVMLSIQPKYNLI</sequence>
<gene>
    <name evidence="4" type="ORF">EXU30_04600</name>
</gene>
<dbReference type="OrthoDB" id="5853368at2"/>
<evidence type="ECO:0000256" key="1">
    <source>
        <dbReference type="SAM" id="Phobius"/>
    </source>
</evidence>
<organism evidence="4 5">
    <name type="scientific">Shewanella maritima</name>
    <dbReference type="NCBI Taxonomy" id="2520507"/>
    <lineage>
        <taxon>Bacteria</taxon>
        <taxon>Pseudomonadati</taxon>
        <taxon>Pseudomonadota</taxon>
        <taxon>Gammaproteobacteria</taxon>
        <taxon>Alteromonadales</taxon>
        <taxon>Shewanellaceae</taxon>
        <taxon>Shewanella</taxon>
    </lineage>
</organism>
<dbReference type="KEGG" id="smai:EXU30_04600"/>
<accession>A0A411PET6</accession>
<dbReference type="InterPro" id="IPR035965">
    <property type="entry name" value="PAS-like_dom_sf"/>
</dbReference>
<dbReference type="AlphaFoldDB" id="A0A411PET6"/>
<feature type="transmembrane region" description="Helical" evidence="1">
    <location>
        <begin position="268"/>
        <end position="289"/>
    </location>
</feature>
<dbReference type="SUPFAM" id="SSF55785">
    <property type="entry name" value="PYP-like sensor domain (PAS domain)"/>
    <property type="match status" value="1"/>
</dbReference>
<keyword evidence="5" id="KW-1185">Reference proteome</keyword>
<evidence type="ECO:0000313" key="5">
    <source>
        <dbReference type="Proteomes" id="UP000291106"/>
    </source>
</evidence>
<protein>
    <submittedName>
        <fullName evidence="4">Uncharacterized protein</fullName>
    </submittedName>
</protein>
<keyword evidence="1" id="KW-0812">Transmembrane</keyword>
<keyword evidence="1" id="KW-0472">Membrane</keyword>
<dbReference type="InterPro" id="IPR000014">
    <property type="entry name" value="PAS"/>
</dbReference>
<evidence type="ECO:0000259" key="2">
    <source>
        <dbReference type="Pfam" id="PF05228"/>
    </source>
</evidence>
<name>A0A411PET6_9GAMM</name>
<evidence type="ECO:0000313" key="4">
    <source>
        <dbReference type="EMBL" id="QBF82061.1"/>
    </source>
</evidence>
<dbReference type="InterPro" id="IPR007892">
    <property type="entry name" value="CHASE4"/>
</dbReference>